<evidence type="ECO:0000259" key="2">
    <source>
        <dbReference type="PROSITE" id="PS51272"/>
    </source>
</evidence>
<dbReference type="InterPro" id="IPR001119">
    <property type="entry name" value="SLH_dom"/>
</dbReference>
<organism evidence="3 4">
    <name type="scientific">Cohnella cellulosilytica</name>
    <dbReference type="NCBI Taxonomy" id="986710"/>
    <lineage>
        <taxon>Bacteria</taxon>
        <taxon>Bacillati</taxon>
        <taxon>Bacillota</taxon>
        <taxon>Bacilli</taxon>
        <taxon>Bacillales</taxon>
        <taxon>Paenibacillaceae</taxon>
        <taxon>Cohnella</taxon>
    </lineage>
</organism>
<dbReference type="InterPro" id="IPR050258">
    <property type="entry name" value="Leguminous_Lectin"/>
</dbReference>
<dbReference type="Pfam" id="PF20578">
    <property type="entry name" value="aBig_2"/>
    <property type="match status" value="1"/>
</dbReference>
<proteinExistence type="predicted"/>
<comment type="caution">
    <text evidence="3">The sequence shown here is derived from an EMBL/GenBank/DDBJ whole genome shotgun (WGS) entry which is preliminary data.</text>
</comment>
<sequence>MYEDFSQHTDVLKFNYDASTASGGSGTVLRLVPASASKRGSVFNIERVSLQDERSFSAYFTFRLHGQGGYSDGGNSAGGDGFVFTVQTSSNSVASSGGTLGYGSIPESVGIEFDTWRNTEDAHNDASNNHVAVNLNGNMKDPVAYQDVTGIDFKSGSIVHAWVDYNGPLGLIEVRVAETSDRPAAAVLVHPLTQKLTAVLGSDDVYVGFTSATGGSYQNHDILSWYFTNRFDPIDVANNEYKQAPSGYLLDVSPVAQTDGSVEVTVTASGGSHNDNVPIRLSTDDPNAEVDPAEAVTDSAGQAVVRIVSVDGESVATTLTAEGPGGVVRRAAISVPGRTAPPLESDIEANATNGIVTVSGVPVGAIVRLYDSEGGLITQEISAAGGRLEIPVSDPALSPGDSIGVSFQAAPKAESAIVYADPRYRTSAPAAEAIEADAESDKVTIADVPEGGVAIVYDENGNELGRGTNPGPGSGVVVVITPDLEPGDALEVTVAVPGEQESEPTGAVAKARSRVPAPPDVRFVGIADRRIEMVNVPAGAEVRIYDLAGTLIGQGTNGLGTTGEALIEPIDLDSLAAVRISYMEPDKLESERLTVVIDEIAKALLDDAVRELEIGYQSGDTWESVTLPIFVASVGKHSAAVQWVSSKPAVVELADPAGGTIAAAVHRKAQDESVILTATVSRDGLSAARTFLVIVKAEGISKTATPNVRTVELQSEDEEAPSGAVPVTRIELSDGAVIDKVVLEPAVAQSFVAHPPTHDRVAALIVDEAPGDAADEYAIEVPGEAVRLLAESGISLRVSTAFGTVELAAPVLTAMSENGLDLFFRIVPVKDGATQADVRNRLRNDPAVAALAAGGKTAVPAGTPMRIQANYTGYATTVGLPLGALGTVVPGGNADEYYDSLRIYILHSDGDVEATRPTLLPEEESIAFEVDKFSVFSLFRLVAASGGSSGSGGTGGTGGTGGGSGQGEAEENAAGENSSGTGDDGAAETDNHPSRETSGGYVQGYPDGLFRPEAEVTRAEAAVMLARLRGLTEAGGYASLYPDVSEAHWAASPIERLSGLGLLIGDNRGRFRPADSITRREMATIVERWLREVSGANASTDADASFAGAGETPFADVAAADWAAEAIAAAYEAGAMTGYPDGRFEPARRLTRAEIVVVLNRLTGRSDILSVVEPSWQDVSRGHWAFGAIEAATRSLLPTEAVIPVAPTTGAE</sequence>
<protein>
    <submittedName>
        <fullName evidence="3">S-layer homology domain-containing protein</fullName>
    </submittedName>
</protein>
<dbReference type="Pfam" id="PF00139">
    <property type="entry name" value="Lectin_legB"/>
    <property type="match status" value="1"/>
</dbReference>
<accession>A0ABW2FCK5</accession>
<dbReference type="InterPro" id="IPR056573">
    <property type="entry name" value="Lectin_L-type_dom"/>
</dbReference>
<dbReference type="PANTHER" id="PTHR32401:SF48">
    <property type="entry name" value="LEGUME LECTIN DOMAIN-CONTAINING PROTEIN"/>
    <property type="match status" value="1"/>
</dbReference>
<dbReference type="RefSeq" id="WP_378049375.1">
    <property type="nucleotide sequence ID" value="NZ_JBHMDN010000020.1"/>
</dbReference>
<dbReference type="PROSITE" id="PS51272">
    <property type="entry name" value="SLH"/>
    <property type="match status" value="3"/>
</dbReference>
<feature type="region of interest" description="Disordered" evidence="1">
    <location>
        <begin position="946"/>
        <end position="1006"/>
    </location>
</feature>
<feature type="domain" description="SLH" evidence="2">
    <location>
        <begin position="976"/>
        <end position="1036"/>
    </location>
</feature>
<dbReference type="Proteomes" id="UP001596378">
    <property type="component" value="Unassembled WGS sequence"/>
</dbReference>
<feature type="domain" description="SLH" evidence="2">
    <location>
        <begin position="1037"/>
        <end position="1100"/>
    </location>
</feature>
<feature type="domain" description="SLH" evidence="2">
    <location>
        <begin position="1110"/>
        <end position="1173"/>
    </location>
</feature>
<dbReference type="EMBL" id="JBHTAI010000008">
    <property type="protein sequence ID" value="MFC7149859.1"/>
    <property type="molecule type" value="Genomic_DNA"/>
</dbReference>
<dbReference type="InterPro" id="IPR046780">
    <property type="entry name" value="aBig_2"/>
</dbReference>
<dbReference type="Gene3D" id="2.60.120.200">
    <property type="match status" value="1"/>
</dbReference>
<feature type="compositionally biased region" description="Gly residues" evidence="1">
    <location>
        <begin position="947"/>
        <end position="966"/>
    </location>
</feature>
<dbReference type="InterPro" id="IPR013320">
    <property type="entry name" value="ConA-like_dom_sf"/>
</dbReference>
<keyword evidence="4" id="KW-1185">Reference proteome</keyword>
<gene>
    <name evidence="3" type="ORF">ACFQMJ_15140</name>
</gene>
<reference evidence="4" key="1">
    <citation type="journal article" date="2019" name="Int. J. Syst. Evol. Microbiol.">
        <title>The Global Catalogue of Microorganisms (GCM) 10K type strain sequencing project: providing services to taxonomists for standard genome sequencing and annotation.</title>
        <authorList>
            <consortium name="The Broad Institute Genomics Platform"/>
            <consortium name="The Broad Institute Genome Sequencing Center for Infectious Disease"/>
            <person name="Wu L."/>
            <person name="Ma J."/>
        </authorList>
    </citation>
    <scope>NUCLEOTIDE SEQUENCE [LARGE SCALE GENOMIC DNA]</scope>
    <source>
        <strain evidence="4">KCTC 12907</strain>
    </source>
</reference>
<evidence type="ECO:0000256" key="1">
    <source>
        <dbReference type="SAM" id="MobiDB-lite"/>
    </source>
</evidence>
<evidence type="ECO:0000313" key="3">
    <source>
        <dbReference type="EMBL" id="MFC7149859.1"/>
    </source>
</evidence>
<dbReference type="SUPFAM" id="SSF49899">
    <property type="entry name" value="Concanavalin A-like lectins/glucanases"/>
    <property type="match status" value="1"/>
</dbReference>
<dbReference type="PANTHER" id="PTHR32401">
    <property type="entry name" value="CONCANAVALIN A-LIKE LECTIN FAMILY PROTEIN"/>
    <property type="match status" value="1"/>
</dbReference>
<dbReference type="Pfam" id="PF00395">
    <property type="entry name" value="SLH"/>
    <property type="match status" value="3"/>
</dbReference>
<dbReference type="InterPro" id="IPR001220">
    <property type="entry name" value="Legume_lectin_dom"/>
</dbReference>
<evidence type="ECO:0000313" key="4">
    <source>
        <dbReference type="Proteomes" id="UP001596378"/>
    </source>
</evidence>
<dbReference type="CDD" id="cd01951">
    <property type="entry name" value="lectin_L-type"/>
    <property type="match status" value="1"/>
</dbReference>
<name>A0ABW2FCK5_9BACL</name>